<evidence type="ECO:0000313" key="3">
    <source>
        <dbReference type="Proteomes" id="UP000285503"/>
    </source>
</evidence>
<reference evidence="1" key="4">
    <citation type="submission" date="2019-09" db="EMBL/GenBank/DDBJ databases">
        <authorList>
            <person name="Ross B.D."/>
            <person name="Verster A.J."/>
            <person name="Radey M.C."/>
            <person name="Schmidtke D.T."/>
            <person name="Pope C.E."/>
            <person name="Hoffman L.R."/>
            <person name="Hajjar A.M."/>
            <person name="Peterson S.B."/>
            <person name="Borenstein E."/>
            <person name="Mougous J.D."/>
        </authorList>
    </citation>
    <scope>NUCLEOTIDE SEQUENCE</scope>
    <source>
        <strain evidence="1">H204</strain>
    </source>
</reference>
<dbReference type="Proteomes" id="UP000327007">
    <property type="component" value="Unassembled WGS sequence"/>
</dbReference>
<evidence type="ECO:0000313" key="4">
    <source>
        <dbReference type="Proteomes" id="UP000327007"/>
    </source>
</evidence>
<dbReference type="EMBL" id="QRNE01000079">
    <property type="protein sequence ID" value="RHK24781.1"/>
    <property type="molecule type" value="Genomic_DNA"/>
</dbReference>
<reference evidence="2 3" key="2">
    <citation type="submission" date="2018-08" db="EMBL/GenBank/DDBJ databases">
        <title>A genome reference for cultivated species of the human gut microbiota.</title>
        <authorList>
            <person name="Zou Y."/>
            <person name="Xue W."/>
            <person name="Luo G."/>
        </authorList>
    </citation>
    <scope>NUCLEOTIDE SEQUENCE [LARGE SCALE GENOMIC DNA]</scope>
    <source>
        <strain evidence="2 3">AF46-11NS</strain>
    </source>
</reference>
<accession>A0A415FPI1</accession>
<evidence type="ECO:0000313" key="1">
    <source>
        <dbReference type="EMBL" id="KAA9035732.1"/>
    </source>
</evidence>
<dbReference type="AlphaFoldDB" id="A0A415FPI1"/>
<reference evidence="4" key="1">
    <citation type="journal article" date="2018" name="J. Anim. Genet.">
        <title>Acquired interbacterial defense systems protect against interspecies antagonism in the human gut microbiome.</title>
        <authorList>
            <person name="Ross B.D."/>
            <person name="Verster A.J."/>
            <person name="Radey M.C."/>
            <person name="Schmidtke D.T."/>
            <person name="Pope C.E."/>
            <person name="Hoffman L.R."/>
            <person name="Hajjar A."/>
            <person name="Peterson S.B."/>
            <person name="Borenstein E."/>
            <person name="Mougous J."/>
        </authorList>
    </citation>
    <scope>NUCLEOTIDE SEQUENCE [LARGE SCALE GENOMIC DNA]</scope>
    <source>
        <strain evidence="4">H204</strain>
    </source>
</reference>
<organism evidence="2 3">
    <name type="scientific">Bacteroides xylanisolvens</name>
    <dbReference type="NCBI Taxonomy" id="371601"/>
    <lineage>
        <taxon>Bacteria</taxon>
        <taxon>Pseudomonadati</taxon>
        <taxon>Bacteroidota</taxon>
        <taxon>Bacteroidia</taxon>
        <taxon>Bacteroidales</taxon>
        <taxon>Bacteroidaceae</taxon>
        <taxon>Bacteroides</taxon>
    </lineage>
</organism>
<gene>
    <name evidence="2" type="ORF">DW075_14330</name>
    <name evidence="1" type="ORF">F6S82_25735</name>
</gene>
<reference evidence="1" key="3">
    <citation type="journal article" date="2019" name="bioRxiv">
        <title>Acquired interbacterial defense systems protect against interspecies antagonism in the human gut microbiome.</title>
        <authorList>
            <person name="Ross B.D."/>
            <person name="Verster A.J."/>
            <person name="Radey M.C."/>
            <person name="Schmidtke D.T."/>
            <person name="Pope C.E."/>
            <person name="Hoffman L.R."/>
            <person name="Hajjar A.M."/>
            <person name="Peterson S.B."/>
            <person name="Borenstein E."/>
            <person name="Mougous J.D."/>
        </authorList>
    </citation>
    <scope>NUCLEOTIDE SEQUENCE</scope>
    <source>
        <strain evidence="1">H204</strain>
    </source>
</reference>
<comment type="caution">
    <text evidence="2">The sequence shown here is derived from an EMBL/GenBank/DDBJ whole genome shotgun (WGS) entry which is preliminary data.</text>
</comment>
<sequence length="59" mass="6739">MSYDFLGDIDRIGMDTYKQGEEDAKKRAIEILASVLENWVHGGDADCIIAEFEEELMKK</sequence>
<name>A0A415FPI1_9BACE</name>
<dbReference type="Proteomes" id="UP000285503">
    <property type="component" value="Unassembled WGS sequence"/>
</dbReference>
<dbReference type="RefSeq" id="WP_115484601.1">
    <property type="nucleotide sequence ID" value="NZ_JAIWWH010000011.1"/>
</dbReference>
<proteinExistence type="predicted"/>
<evidence type="ECO:0000313" key="2">
    <source>
        <dbReference type="EMBL" id="RHK24781.1"/>
    </source>
</evidence>
<dbReference type="EMBL" id="VYQC01000026">
    <property type="protein sequence ID" value="KAA9035732.1"/>
    <property type="molecule type" value="Genomic_DNA"/>
</dbReference>
<protein>
    <submittedName>
        <fullName evidence="2">Uncharacterized protein</fullName>
    </submittedName>
</protein>